<dbReference type="EC" id="3.2.1.52" evidence="3"/>
<organism evidence="11 12">
    <name type="scientific">Flavobacterium frigoritolerans</name>
    <dbReference type="NCBI Taxonomy" id="2987686"/>
    <lineage>
        <taxon>Bacteria</taxon>
        <taxon>Pseudomonadati</taxon>
        <taxon>Bacteroidota</taxon>
        <taxon>Flavobacteriia</taxon>
        <taxon>Flavobacteriales</taxon>
        <taxon>Flavobacteriaceae</taxon>
        <taxon>Flavobacterium</taxon>
    </lineage>
</organism>
<evidence type="ECO:0000256" key="3">
    <source>
        <dbReference type="ARBA" id="ARBA00012663"/>
    </source>
</evidence>
<dbReference type="PANTHER" id="PTHR22600">
    <property type="entry name" value="BETA-HEXOSAMINIDASE"/>
    <property type="match status" value="1"/>
</dbReference>
<feature type="domain" description="Glycoside hydrolase family 20 catalytic" evidence="8">
    <location>
        <begin position="151"/>
        <end position="495"/>
    </location>
</feature>
<comment type="catalytic activity">
    <reaction evidence="1">
        <text>Hydrolysis of terminal non-reducing N-acetyl-D-hexosamine residues in N-acetyl-beta-D-hexosaminides.</text>
        <dbReference type="EC" id="3.2.1.52"/>
    </reaction>
</comment>
<gene>
    <name evidence="11" type="ORF">OIU80_09760</name>
</gene>
<dbReference type="Proteomes" id="UP001151133">
    <property type="component" value="Unassembled WGS sequence"/>
</dbReference>
<dbReference type="Gene3D" id="3.20.20.80">
    <property type="entry name" value="Glycosidases"/>
    <property type="match status" value="1"/>
</dbReference>
<dbReference type="PRINTS" id="PR00738">
    <property type="entry name" value="GLHYDRLASE20"/>
</dbReference>
<keyword evidence="4" id="KW-0378">Hydrolase</keyword>
<sequence>MKKSMLLIAVFLSSLNILQAQKLDIIPQPVKIEQKEGTFVIPSSVQIFVDKKIQNSADYIGSDFFRNTGIKPIVTIGKGHKKEGISFLVDEKINLPNDGYELSVTKKGVVIKGKSSNGVLNGLQTLLQICTAKEVKKGTIPFVKIEDYPRFEWRGMMLDVSRQFFDKQTVKNYIDWLAAHKMNIFHWHLTDDNGWRAEIKSMPDLTLKGAWRGPGEVLLPSYGSGNKRYGGYYTQADMKEVVAYAAARGISIMPEIEIPGHSRAVTAAYPEIGCVTTQETKSVQGEVKNVWCVGREENYQILDSIIREVSEMFPFDYIHVAGDEVNRANWEHCPKCKALMEKEGYTDTFQLQNYFFKRVEKIVEKYHKKAAGWNEILKGGEMSPNTEILAWQGINYGIESAKKGYSTIMIPGQYLYFDMAQSENERGHRWAAITDTKRAYSFEPIPDNDLTPEQQKLIRGVQGALWSEYLDRPTRFVEYQSYPRISALSEIGWSKKEDKNWDNFYGRLTNSHLQRLANMGIAFRDFPPTAIYKSGIITVTPPYEGAVVRYDAQGNEPTRQSPLYTNPIQTKEYEQYQFRTFFNEDAASPAVKVEKLPVASWNTSKVETLIVSENISEHVDKSGIWYLTFNPTADGTASGIVKSVSLFENDKLIQTYSEEKTLKSKPRLRFVIENYNDKNNYRLDFTVENKEAKESAAKVNFNCSPYMEPEVKVTSSMVENPKFPLSRLEDYNIETYLRTDVPCVSGDWILYTFTNPVVSSKIDVLTGIPHHPRFIVNDGYVEYSYNGVDFEKGDIFDYGNASIYPKQPVKAVKIMITGTNNEPIMAGQDLRINP</sequence>
<dbReference type="Gene3D" id="3.30.379.10">
    <property type="entry name" value="Chitobiase/beta-hexosaminidase domain 2-like"/>
    <property type="match status" value="1"/>
</dbReference>
<accession>A0A9X2Z0B8</accession>
<evidence type="ECO:0000313" key="12">
    <source>
        <dbReference type="Proteomes" id="UP001151133"/>
    </source>
</evidence>
<feature type="active site" description="Proton donor" evidence="6">
    <location>
        <position position="324"/>
    </location>
</feature>
<dbReference type="CDD" id="cd06563">
    <property type="entry name" value="GH20_chitobiase-like"/>
    <property type="match status" value="1"/>
</dbReference>
<reference evidence="11" key="1">
    <citation type="submission" date="2022-10" db="EMBL/GenBank/DDBJ databases">
        <title>Two novel species of Flavobacterium.</title>
        <authorList>
            <person name="Liu Q."/>
            <person name="Xin Y.-H."/>
        </authorList>
    </citation>
    <scope>NUCLEOTIDE SEQUENCE</scope>
    <source>
        <strain evidence="11">LS1R47</strain>
    </source>
</reference>
<dbReference type="InterPro" id="IPR015883">
    <property type="entry name" value="Glyco_hydro_20_cat"/>
</dbReference>
<evidence type="ECO:0000256" key="4">
    <source>
        <dbReference type="ARBA" id="ARBA00022801"/>
    </source>
</evidence>
<dbReference type="SUPFAM" id="SSF51445">
    <property type="entry name" value="(Trans)glycosidases"/>
    <property type="match status" value="1"/>
</dbReference>
<dbReference type="GO" id="GO:0004563">
    <property type="term" value="F:beta-N-acetylhexosaminidase activity"/>
    <property type="evidence" value="ECO:0007669"/>
    <property type="project" value="UniProtKB-EC"/>
</dbReference>
<dbReference type="EMBL" id="JAOZEV010000006">
    <property type="protein sequence ID" value="MCV9932569.1"/>
    <property type="molecule type" value="Genomic_DNA"/>
</dbReference>
<dbReference type="Pfam" id="PF13290">
    <property type="entry name" value="CHB_HEX_C_1"/>
    <property type="match status" value="1"/>
</dbReference>
<comment type="similarity">
    <text evidence="2">Belongs to the glycosyl hydrolase 20 family.</text>
</comment>
<evidence type="ECO:0000256" key="6">
    <source>
        <dbReference type="PIRSR" id="PIRSR625705-1"/>
    </source>
</evidence>
<dbReference type="RefSeq" id="WP_264286828.1">
    <property type="nucleotide sequence ID" value="NZ_JAOZEV010000006.1"/>
</dbReference>
<protein>
    <recommendedName>
        <fullName evidence="3">beta-N-acetylhexosaminidase</fullName>
        <ecNumber evidence="3">3.2.1.52</ecNumber>
    </recommendedName>
</protein>
<dbReference type="GO" id="GO:0016020">
    <property type="term" value="C:membrane"/>
    <property type="evidence" value="ECO:0007669"/>
    <property type="project" value="TreeGrafter"/>
</dbReference>
<evidence type="ECO:0000256" key="1">
    <source>
        <dbReference type="ARBA" id="ARBA00001231"/>
    </source>
</evidence>
<dbReference type="AlphaFoldDB" id="A0A9X2Z0B8"/>
<feature type="domain" description="GH29D-like beta-sandwich" evidence="10">
    <location>
        <begin position="531"/>
        <end position="584"/>
    </location>
</feature>
<dbReference type="Pfam" id="PF00728">
    <property type="entry name" value="Glyco_hydro_20"/>
    <property type="match status" value="1"/>
</dbReference>
<dbReference type="GO" id="GO:0005975">
    <property type="term" value="P:carbohydrate metabolic process"/>
    <property type="evidence" value="ECO:0007669"/>
    <property type="project" value="InterPro"/>
</dbReference>
<keyword evidence="12" id="KW-1185">Reference proteome</keyword>
<evidence type="ECO:0000256" key="5">
    <source>
        <dbReference type="ARBA" id="ARBA00023295"/>
    </source>
</evidence>
<evidence type="ECO:0000259" key="9">
    <source>
        <dbReference type="Pfam" id="PF02838"/>
    </source>
</evidence>
<name>A0A9X2Z0B8_9FLAO</name>
<comment type="caution">
    <text evidence="11">The sequence shown here is derived from an EMBL/GenBank/DDBJ whole genome shotgun (WGS) entry which is preliminary data.</text>
</comment>
<dbReference type="SUPFAM" id="SSF55545">
    <property type="entry name" value="beta-N-acetylhexosaminidase-like domain"/>
    <property type="match status" value="1"/>
</dbReference>
<evidence type="ECO:0000256" key="7">
    <source>
        <dbReference type="SAM" id="SignalP"/>
    </source>
</evidence>
<feature type="signal peptide" evidence="7">
    <location>
        <begin position="1"/>
        <end position="22"/>
    </location>
</feature>
<dbReference type="Pfam" id="PF02838">
    <property type="entry name" value="Glyco_hydro_20b"/>
    <property type="match status" value="1"/>
</dbReference>
<evidence type="ECO:0000259" key="8">
    <source>
        <dbReference type="Pfam" id="PF00728"/>
    </source>
</evidence>
<dbReference type="InterPro" id="IPR017853">
    <property type="entry name" value="GH"/>
</dbReference>
<evidence type="ECO:0000256" key="2">
    <source>
        <dbReference type="ARBA" id="ARBA00006285"/>
    </source>
</evidence>
<proteinExistence type="inferred from homology"/>
<evidence type="ECO:0000259" key="10">
    <source>
        <dbReference type="Pfam" id="PF13290"/>
    </source>
</evidence>
<dbReference type="InterPro" id="IPR029018">
    <property type="entry name" value="Hex-like_dom2"/>
</dbReference>
<feature type="chain" id="PRO_5040817649" description="beta-N-acetylhexosaminidase" evidence="7">
    <location>
        <begin position="23"/>
        <end position="834"/>
    </location>
</feature>
<dbReference type="GO" id="GO:0030203">
    <property type="term" value="P:glycosaminoglycan metabolic process"/>
    <property type="evidence" value="ECO:0007669"/>
    <property type="project" value="TreeGrafter"/>
</dbReference>
<evidence type="ECO:0000313" key="11">
    <source>
        <dbReference type="EMBL" id="MCV9932569.1"/>
    </source>
</evidence>
<dbReference type="InterPro" id="IPR059177">
    <property type="entry name" value="GH29D-like_dom"/>
</dbReference>
<feature type="domain" description="Beta-hexosaminidase bacterial type N-terminal" evidence="9">
    <location>
        <begin position="23"/>
        <end position="148"/>
    </location>
</feature>
<dbReference type="InterPro" id="IPR025705">
    <property type="entry name" value="Beta_hexosaminidase_sua/sub"/>
</dbReference>
<dbReference type="InterPro" id="IPR015882">
    <property type="entry name" value="HEX_bac_N"/>
</dbReference>
<keyword evidence="7" id="KW-0732">Signal</keyword>
<keyword evidence="5" id="KW-0326">Glycosidase</keyword>
<dbReference type="PANTHER" id="PTHR22600:SF57">
    <property type="entry name" value="BETA-N-ACETYLHEXOSAMINIDASE"/>
    <property type="match status" value="1"/>
</dbReference>